<reference evidence="2" key="1">
    <citation type="submission" date="2016-10" db="EMBL/GenBank/DDBJ databases">
        <authorList>
            <person name="Varghese N."/>
            <person name="Submissions S."/>
        </authorList>
    </citation>
    <scope>NUCLEOTIDE SEQUENCE [LARGE SCALE GENOMIC DNA]</scope>
    <source>
        <strain evidence="2">BS3660</strain>
    </source>
</reference>
<evidence type="ECO:0000313" key="2">
    <source>
        <dbReference type="Proteomes" id="UP000198542"/>
    </source>
</evidence>
<protein>
    <submittedName>
        <fullName evidence="1">Uncharacterized protein</fullName>
    </submittedName>
</protein>
<name>A0A1H4L3D1_PSEJE</name>
<dbReference type="Proteomes" id="UP000198542">
    <property type="component" value="Unassembled WGS sequence"/>
</dbReference>
<dbReference type="EMBL" id="FNTC01000002">
    <property type="protein sequence ID" value="SEB65264.1"/>
    <property type="molecule type" value="Genomic_DNA"/>
</dbReference>
<evidence type="ECO:0000313" key="1">
    <source>
        <dbReference type="EMBL" id="SEB65264.1"/>
    </source>
</evidence>
<organism evidence="1 2">
    <name type="scientific">Pseudomonas jessenii</name>
    <dbReference type="NCBI Taxonomy" id="77298"/>
    <lineage>
        <taxon>Bacteria</taxon>
        <taxon>Pseudomonadati</taxon>
        <taxon>Pseudomonadota</taxon>
        <taxon>Gammaproteobacteria</taxon>
        <taxon>Pseudomonadales</taxon>
        <taxon>Pseudomonadaceae</taxon>
        <taxon>Pseudomonas</taxon>
    </lineage>
</organism>
<gene>
    <name evidence="1" type="ORF">SAMN04490187_1444</name>
</gene>
<dbReference type="AlphaFoldDB" id="A0A1H4L3D1"/>
<accession>A0A1H4L3D1</accession>
<keyword evidence="2" id="KW-1185">Reference proteome</keyword>
<sequence>MVVNEDAGFLNARVALWFIASRLAPTGMCVDQAFGEPMP</sequence>
<proteinExistence type="predicted"/>